<feature type="compositionally biased region" description="Low complexity" evidence="2">
    <location>
        <begin position="424"/>
        <end position="435"/>
    </location>
</feature>
<feature type="compositionally biased region" description="Basic and acidic residues" evidence="2">
    <location>
        <begin position="108"/>
        <end position="122"/>
    </location>
</feature>
<gene>
    <name evidence="4" type="ORF">LECACI_7A001366</name>
</gene>
<comment type="similarity">
    <text evidence="1">Belongs to the WAPL family.</text>
</comment>
<name>A0AAI8YSV0_9PEZI</name>
<feature type="compositionally biased region" description="Basic residues" evidence="2">
    <location>
        <begin position="303"/>
        <end position="317"/>
    </location>
</feature>
<feature type="compositionally biased region" description="Low complexity" evidence="2">
    <location>
        <begin position="350"/>
        <end position="362"/>
    </location>
</feature>
<dbReference type="Proteomes" id="UP001296104">
    <property type="component" value="Unassembled WGS sequence"/>
</dbReference>
<dbReference type="Pfam" id="PF07814">
    <property type="entry name" value="WAPL"/>
    <property type="match status" value="1"/>
</dbReference>
<evidence type="ECO:0000313" key="4">
    <source>
        <dbReference type="EMBL" id="CAK3832589.1"/>
    </source>
</evidence>
<feature type="region of interest" description="Disordered" evidence="2">
    <location>
        <begin position="27"/>
        <end position="490"/>
    </location>
</feature>
<accession>A0AAI8YSV0</accession>
<dbReference type="EMBL" id="CAVMBE010000005">
    <property type="protein sequence ID" value="CAK3832589.1"/>
    <property type="molecule type" value="Genomic_DNA"/>
</dbReference>
<dbReference type="InterPro" id="IPR011989">
    <property type="entry name" value="ARM-like"/>
</dbReference>
<evidence type="ECO:0000256" key="2">
    <source>
        <dbReference type="SAM" id="MobiDB-lite"/>
    </source>
</evidence>
<dbReference type="Gene3D" id="1.25.10.10">
    <property type="entry name" value="Leucine-rich Repeat Variant"/>
    <property type="match status" value="2"/>
</dbReference>
<feature type="compositionally biased region" description="Polar residues" evidence="2">
    <location>
        <begin position="193"/>
        <end position="204"/>
    </location>
</feature>
<evidence type="ECO:0000259" key="3">
    <source>
        <dbReference type="Pfam" id="PF07814"/>
    </source>
</evidence>
<dbReference type="PANTHER" id="PTHR22100:SF13">
    <property type="entry name" value="WINGS APART-LIKE PROTEIN HOMOLOG"/>
    <property type="match status" value="1"/>
</dbReference>
<evidence type="ECO:0000256" key="1">
    <source>
        <dbReference type="ARBA" id="ARBA00006854"/>
    </source>
</evidence>
<evidence type="ECO:0000313" key="5">
    <source>
        <dbReference type="Proteomes" id="UP001296104"/>
    </source>
</evidence>
<feature type="compositionally biased region" description="Low complexity" evidence="2">
    <location>
        <begin position="478"/>
        <end position="488"/>
    </location>
</feature>
<feature type="region of interest" description="Disordered" evidence="2">
    <location>
        <begin position="1"/>
        <end position="20"/>
    </location>
</feature>
<feature type="compositionally biased region" description="Basic and acidic residues" evidence="2">
    <location>
        <begin position="249"/>
        <end position="259"/>
    </location>
</feature>
<dbReference type="PANTHER" id="PTHR22100">
    <property type="entry name" value="WINGS APART-LIKE PROTEIN HOMOLOG"/>
    <property type="match status" value="1"/>
</dbReference>
<sequence length="1020" mass="111805">MAAVSTLPQAKRRKAAVYGKTSRKLNSWNISGFDPVDDDEPPKLKTTVQRAVPVKESYPIQNRDQEPHTLKSIKRREEKQDTWDVPSTDDGSEELAVPIPQRAPRSKLSADRKPVNLVKDADPELAPWENKKKTSAPQQGSGERHLKKHSSAAQKKLTTEASKTVEVQKDAAVSNMNTSSPSRRSRDKVGSPENCSSPQKSATARLQARKLQAGANTRAVRDEPQVQVHVQKRSVQSTEELDAPPAKRPRPDTSLKDDTVDTDMENALPTCDNEPVAEAQNSTEVDVFDFPNDNSDLSMKQPVNRRKLPPHTTHRGKLTAFSPIRKMDSAPPRLAEMLAMVSDTTDDPSRSSSLSMSRPSTPEKGSGGTSLTPDAAVKSAGKRMPKQTQLWDRLLTDDAAVPSPSALPMEDLTLVSRKATRKTSSVSRSMPKSSSDLGPRRTKLVDRLKASAPSDSDSSGDSDGDSSDVEMQGDSRISQSQSQSQVVVAAGPKKTYAQARSHLAEDSFEDQLMFDLQGESPYNPIGATRRSTAQSNINSQNSNSQKSAFDMDDSDDEDAGGRMRTIHELRAGGGNQRFMDSMGGLLEDIADHNASARSRRRSALIEVATKLADKAFAEKFLRQGYEQQLLAETSAARDGIADFALAAAFAVVLAVEPSEHVVYSMRDGGLLNWVQGIVEDRDDIKKLAKERRNNMSKSAQNTLSSFVTKFAHKKEIWKETTPGTMTRRIVALKVCELLISRVRRLGDRTELIPAKHVRSFVPAQTDMVSLTSNILPADLSLAISTLEALSTTALSLSWPNDVLEAIRTVLVSPALSQSQSQHLLFLTLRLCLNLTNENARNCKVFCKPDTVLYLLRSITEGFAKLYAETSDEQHTVNLDLLVLSMGILINLTEHNDKAREYSAATDASAVLSSLVDVFRQGQKRLLEAESVEQGIANVAYGYLAVLLASLCSNKDAKSIIALHLPDKNLGTLVAAVEEFVKHHQRVDTLNFDGEEGKDVWSAFTEKLKGVLQRLKMVAGS</sequence>
<organism evidence="4 5">
    <name type="scientific">Lecanosticta acicola</name>
    <dbReference type="NCBI Taxonomy" id="111012"/>
    <lineage>
        <taxon>Eukaryota</taxon>
        <taxon>Fungi</taxon>
        <taxon>Dikarya</taxon>
        <taxon>Ascomycota</taxon>
        <taxon>Pezizomycotina</taxon>
        <taxon>Dothideomycetes</taxon>
        <taxon>Dothideomycetidae</taxon>
        <taxon>Mycosphaerellales</taxon>
        <taxon>Mycosphaerellaceae</taxon>
        <taxon>Lecanosticta</taxon>
    </lineage>
</organism>
<proteinExistence type="inferred from homology"/>
<feature type="compositionally biased region" description="Basic and acidic residues" evidence="2">
    <location>
        <begin position="63"/>
        <end position="82"/>
    </location>
</feature>
<comment type="caution">
    <text evidence="4">The sequence shown here is derived from an EMBL/GenBank/DDBJ whole genome shotgun (WGS) entry which is preliminary data.</text>
</comment>
<reference evidence="4" key="1">
    <citation type="submission" date="2023-11" db="EMBL/GenBank/DDBJ databases">
        <authorList>
            <person name="Alioto T."/>
            <person name="Alioto T."/>
            <person name="Gomez Garrido J."/>
        </authorList>
    </citation>
    <scope>NUCLEOTIDE SEQUENCE</scope>
</reference>
<feature type="domain" description="Wings apart-like protein C-terminal" evidence="3">
    <location>
        <begin position="563"/>
        <end position="897"/>
    </location>
</feature>
<dbReference type="InterPro" id="IPR022771">
    <property type="entry name" value="WAPL_C"/>
</dbReference>
<feature type="compositionally biased region" description="Acidic residues" evidence="2">
    <location>
        <begin position="458"/>
        <end position="468"/>
    </location>
</feature>
<protein>
    <recommendedName>
        <fullName evidence="3">Wings apart-like protein C-terminal domain-containing protein</fullName>
    </recommendedName>
</protein>
<feature type="region of interest" description="Disordered" evidence="2">
    <location>
        <begin position="517"/>
        <end position="560"/>
    </location>
</feature>
<dbReference type="AlphaFoldDB" id="A0AAI8YSV0"/>
<feature type="compositionally biased region" description="Low complexity" evidence="2">
    <location>
        <begin position="534"/>
        <end position="545"/>
    </location>
</feature>
<keyword evidence="5" id="KW-1185">Reference proteome</keyword>
<dbReference type="InterPro" id="IPR039874">
    <property type="entry name" value="WAPL"/>
</dbReference>